<protein>
    <submittedName>
        <fullName evidence="3">Uncharacterized protein</fullName>
    </submittedName>
</protein>
<dbReference type="PROSITE" id="PS51450">
    <property type="entry name" value="LRR"/>
    <property type="match status" value="4"/>
</dbReference>
<dbReference type="EMBL" id="JBJUIK010000014">
    <property type="protein sequence ID" value="KAL3504749.1"/>
    <property type="molecule type" value="Genomic_DNA"/>
</dbReference>
<dbReference type="FunFam" id="3.80.10.10:FF:000320">
    <property type="entry name" value="Protein phosphatase 1 regulatory subunit pprA"/>
    <property type="match status" value="1"/>
</dbReference>
<keyword evidence="1" id="KW-0433">Leucine-rich repeat</keyword>
<dbReference type="PANTHER" id="PTHR15454">
    <property type="entry name" value="NISCHARIN RELATED"/>
    <property type="match status" value="1"/>
</dbReference>
<name>A0ABD2YBC4_9GENT</name>
<dbReference type="PRINTS" id="PR00019">
    <property type="entry name" value="LEURICHRPT"/>
</dbReference>
<evidence type="ECO:0000256" key="1">
    <source>
        <dbReference type="ARBA" id="ARBA00022614"/>
    </source>
</evidence>
<dbReference type="SMART" id="SM00365">
    <property type="entry name" value="LRR_SD22"/>
    <property type="match status" value="4"/>
</dbReference>
<dbReference type="InterPro" id="IPR032675">
    <property type="entry name" value="LRR_dom_sf"/>
</dbReference>
<dbReference type="GO" id="GO:0051707">
    <property type="term" value="P:response to other organism"/>
    <property type="evidence" value="ECO:0007669"/>
    <property type="project" value="UniProtKB-ARBA"/>
</dbReference>
<evidence type="ECO:0000313" key="4">
    <source>
        <dbReference type="Proteomes" id="UP001630127"/>
    </source>
</evidence>
<accession>A0ABD2YBC4</accession>
<dbReference type="SMART" id="SM00369">
    <property type="entry name" value="LRR_TYP"/>
    <property type="match status" value="3"/>
</dbReference>
<sequence length="657" mass="72668">MARRIFCCGLVGRAKKIKRGKKSSETADNENGLQTLYVKVEGPKKSSENDEVRSTSFSLSVPFTVPGTSRCKVKVMNHESPVGREVDQDVAYEGGDKHDENLSMRRDNSDFDLQAKAGGANEENDPPFGKVMNLCNTFDSDHLTGQCKREIENDRAEGMMEMAKSGELSDPGIGKATFWTSPKLVRSCSDLGKRDMLNKMHAVQLPPKKSHSFEELQQFAEKLNKVVPGSPLSVRTQCSADKVILKKHSSSQILPSRSRKLWWKLFLWSHRNLHKVEVSTAQKPALKQQGGYSSDTLEPRRVKDLSKVESPNSFITEDQYLIKNSICDNIDNQSLDGFPGVSGFWPQNQWVAFPGESSTMSRVDEWVKGLLMQPQDSDDFLPSSVSGRSPTRGSSHMLCHPTMSDVPEEIAHANSVIQSLNSSSKIAHIVGIGLKVVPHLSTFSSLRSVNLSGNFIVHVTPGSLPKGLHTLDLSKNKISTIDGLKELTRLRVLDLSYNRISRIGRGLSKCTLIKELYLAGNKIIDVEGLHRLLKLTVLDLSFNKVTTTKELGQLAANYNSLLALNLLGNPVQSSIGDDQLRKTLCSLLPKLDFLNKQPINAQRARTCLSKEAAHKRELGKEAAIALGNNSSSNHRKAARKLTKAKSHVQYFSSTKAK</sequence>
<dbReference type="GO" id="GO:0006952">
    <property type="term" value="P:defense response"/>
    <property type="evidence" value="ECO:0007669"/>
    <property type="project" value="UniProtKB-ARBA"/>
</dbReference>
<dbReference type="SUPFAM" id="SSF52075">
    <property type="entry name" value="Outer arm dynein light chain 1"/>
    <property type="match status" value="1"/>
</dbReference>
<dbReference type="Proteomes" id="UP001630127">
    <property type="component" value="Unassembled WGS sequence"/>
</dbReference>
<gene>
    <name evidence="3" type="ORF">ACH5RR_034590</name>
</gene>
<evidence type="ECO:0000256" key="2">
    <source>
        <dbReference type="ARBA" id="ARBA00022737"/>
    </source>
</evidence>
<dbReference type="PANTHER" id="PTHR15454:SF37">
    <property type="entry name" value="OUTER ARM DYNEIN LIGHT CHAIN 1 PROTEIN"/>
    <property type="match status" value="1"/>
</dbReference>
<keyword evidence="4" id="KW-1185">Reference proteome</keyword>
<dbReference type="Pfam" id="PF13516">
    <property type="entry name" value="LRR_6"/>
    <property type="match status" value="1"/>
</dbReference>
<dbReference type="InterPro" id="IPR001611">
    <property type="entry name" value="Leu-rich_rpt"/>
</dbReference>
<dbReference type="Gene3D" id="3.80.10.10">
    <property type="entry name" value="Ribonuclease Inhibitor"/>
    <property type="match status" value="2"/>
</dbReference>
<evidence type="ECO:0000313" key="3">
    <source>
        <dbReference type="EMBL" id="KAL3504749.1"/>
    </source>
</evidence>
<keyword evidence="2" id="KW-0677">Repeat</keyword>
<organism evidence="3 4">
    <name type="scientific">Cinchona calisaya</name>
    <dbReference type="NCBI Taxonomy" id="153742"/>
    <lineage>
        <taxon>Eukaryota</taxon>
        <taxon>Viridiplantae</taxon>
        <taxon>Streptophyta</taxon>
        <taxon>Embryophyta</taxon>
        <taxon>Tracheophyta</taxon>
        <taxon>Spermatophyta</taxon>
        <taxon>Magnoliopsida</taxon>
        <taxon>eudicotyledons</taxon>
        <taxon>Gunneridae</taxon>
        <taxon>Pentapetalae</taxon>
        <taxon>asterids</taxon>
        <taxon>lamiids</taxon>
        <taxon>Gentianales</taxon>
        <taxon>Rubiaceae</taxon>
        <taxon>Cinchonoideae</taxon>
        <taxon>Cinchoneae</taxon>
        <taxon>Cinchona</taxon>
    </lineage>
</organism>
<proteinExistence type="predicted"/>
<comment type="caution">
    <text evidence="3">The sequence shown here is derived from an EMBL/GenBank/DDBJ whole genome shotgun (WGS) entry which is preliminary data.</text>
</comment>
<dbReference type="InterPro" id="IPR003591">
    <property type="entry name" value="Leu-rich_rpt_typical-subtyp"/>
</dbReference>
<dbReference type="AlphaFoldDB" id="A0ABD2YBC4"/>
<reference evidence="3 4" key="1">
    <citation type="submission" date="2024-11" db="EMBL/GenBank/DDBJ databases">
        <title>A near-complete genome assembly of Cinchona calisaya.</title>
        <authorList>
            <person name="Lian D.C."/>
            <person name="Zhao X.W."/>
            <person name="Wei L."/>
        </authorList>
    </citation>
    <scope>NUCLEOTIDE SEQUENCE [LARGE SCALE GENOMIC DNA]</scope>
    <source>
        <tissue evidence="3">Nenye</tissue>
    </source>
</reference>
<dbReference type="Pfam" id="PF13855">
    <property type="entry name" value="LRR_8"/>
    <property type="match status" value="1"/>
</dbReference>